<evidence type="ECO:0000313" key="1">
    <source>
        <dbReference type="EMBL" id="GIH91178.1"/>
    </source>
</evidence>
<proteinExistence type="predicted"/>
<gene>
    <name evidence="1" type="ORF">Psi01_18080</name>
</gene>
<dbReference type="Proteomes" id="UP000619788">
    <property type="component" value="Unassembled WGS sequence"/>
</dbReference>
<dbReference type="RefSeq" id="WP_204063489.1">
    <property type="nucleotide sequence ID" value="NZ_BOOJ01000017.1"/>
</dbReference>
<comment type="caution">
    <text evidence="1">The sequence shown here is derived from an EMBL/GenBank/DDBJ whole genome shotgun (WGS) entry which is preliminary data.</text>
</comment>
<evidence type="ECO:0000313" key="2">
    <source>
        <dbReference type="Proteomes" id="UP000619788"/>
    </source>
</evidence>
<dbReference type="EMBL" id="BOOJ01000017">
    <property type="protein sequence ID" value="GIH91178.1"/>
    <property type="molecule type" value="Genomic_DNA"/>
</dbReference>
<sequence length="66" mass="7384">MMITIDGTRTEIQQFQDGPVLVLVAAEPAQRVHAYKLADVRICRCPYSSAYRLLADLVEMDDRGAT</sequence>
<protein>
    <submittedName>
        <fullName evidence="1">Uncharacterized protein</fullName>
    </submittedName>
</protein>
<reference evidence="1 2" key="1">
    <citation type="submission" date="2021-01" db="EMBL/GenBank/DDBJ databases">
        <title>Whole genome shotgun sequence of Planobispora siamensis NBRC 107568.</title>
        <authorList>
            <person name="Komaki H."/>
            <person name="Tamura T."/>
        </authorList>
    </citation>
    <scope>NUCLEOTIDE SEQUENCE [LARGE SCALE GENOMIC DNA]</scope>
    <source>
        <strain evidence="1 2">NBRC 107568</strain>
    </source>
</reference>
<accession>A0A8J3SBQ0</accession>
<name>A0A8J3SBQ0_9ACTN</name>
<keyword evidence="2" id="KW-1185">Reference proteome</keyword>
<dbReference type="AlphaFoldDB" id="A0A8J3SBQ0"/>
<organism evidence="1 2">
    <name type="scientific">Planobispora siamensis</name>
    <dbReference type="NCBI Taxonomy" id="936338"/>
    <lineage>
        <taxon>Bacteria</taxon>
        <taxon>Bacillati</taxon>
        <taxon>Actinomycetota</taxon>
        <taxon>Actinomycetes</taxon>
        <taxon>Streptosporangiales</taxon>
        <taxon>Streptosporangiaceae</taxon>
        <taxon>Planobispora</taxon>
    </lineage>
</organism>